<evidence type="ECO:0000259" key="3">
    <source>
        <dbReference type="PROSITE" id="PS51192"/>
    </source>
</evidence>
<dbReference type="GO" id="GO:0006289">
    <property type="term" value="P:nucleotide-excision repair"/>
    <property type="evidence" value="ECO:0007669"/>
    <property type="project" value="TreeGrafter"/>
</dbReference>
<evidence type="ECO:0000256" key="2">
    <source>
        <dbReference type="ARBA" id="ARBA00022840"/>
    </source>
</evidence>
<dbReference type="InterPro" id="IPR055227">
    <property type="entry name" value="HRQ1_WHD"/>
</dbReference>
<name>A0A6J7EE47_9ZZZZ</name>
<keyword evidence="1" id="KW-0547">Nucleotide-binding</keyword>
<dbReference type="SMART" id="SM00487">
    <property type="entry name" value="DEXDc"/>
    <property type="match status" value="1"/>
</dbReference>
<dbReference type="SMART" id="SM00490">
    <property type="entry name" value="HELICc"/>
    <property type="match status" value="1"/>
</dbReference>
<accession>A0A6J7EE47</accession>
<dbReference type="PANTHER" id="PTHR47957">
    <property type="entry name" value="ATP-DEPENDENT HELICASE HRQ1"/>
    <property type="match status" value="1"/>
</dbReference>
<dbReference type="SUPFAM" id="SSF52540">
    <property type="entry name" value="P-loop containing nucleoside triphosphate hydrolases"/>
    <property type="match status" value="1"/>
</dbReference>
<evidence type="ECO:0000256" key="1">
    <source>
        <dbReference type="ARBA" id="ARBA00022741"/>
    </source>
</evidence>
<dbReference type="GO" id="GO:0003676">
    <property type="term" value="F:nucleic acid binding"/>
    <property type="evidence" value="ECO:0007669"/>
    <property type="project" value="InterPro"/>
</dbReference>
<dbReference type="Pfam" id="PF22982">
    <property type="entry name" value="WHD_HRQ1"/>
    <property type="match status" value="1"/>
</dbReference>
<dbReference type="GO" id="GO:0036297">
    <property type="term" value="P:interstrand cross-link repair"/>
    <property type="evidence" value="ECO:0007669"/>
    <property type="project" value="TreeGrafter"/>
</dbReference>
<dbReference type="EMBL" id="CAFBLU010000030">
    <property type="protein sequence ID" value="CAB4880451.1"/>
    <property type="molecule type" value="Genomic_DNA"/>
</dbReference>
<dbReference type="Pfam" id="PF09369">
    <property type="entry name" value="MZB"/>
    <property type="match status" value="1"/>
</dbReference>
<dbReference type="AlphaFoldDB" id="A0A6J7EE47"/>
<dbReference type="PANTHER" id="PTHR47957:SF3">
    <property type="entry name" value="ATP-DEPENDENT HELICASE HRQ1"/>
    <property type="match status" value="1"/>
</dbReference>
<dbReference type="InterPro" id="IPR001650">
    <property type="entry name" value="Helicase_C-like"/>
</dbReference>
<evidence type="ECO:0000313" key="5">
    <source>
        <dbReference type="EMBL" id="CAB4880451.1"/>
    </source>
</evidence>
<dbReference type="Pfam" id="PF00270">
    <property type="entry name" value="DEAD"/>
    <property type="match status" value="1"/>
</dbReference>
<organism evidence="5">
    <name type="scientific">freshwater metagenome</name>
    <dbReference type="NCBI Taxonomy" id="449393"/>
    <lineage>
        <taxon>unclassified sequences</taxon>
        <taxon>metagenomes</taxon>
        <taxon>ecological metagenomes</taxon>
    </lineage>
</organism>
<sequence length="761" mass="82729">MALMAKASAQGWDRIISTAEKDDVVVSRTQVLPQKAYRGPLPDDMHPKLREVLIDLGLEELYIHQLEAWEASAHGPVILSTGTASGKSLGFNLPVLDTLLRDPKARALYIYPTKALAQDQARALNEMGFGKALRVAIYDGDTPRSERGAIRRNSNLLLTNPDMLHVGILPRHEQWANFLGNLAAVVVDEAHVYRGVFGSHVGNVLRRLRRLAGARGTTPRFILASATIANPGDLAETLTGIPDFTVVDSDGAPSDGRDVVLWNPPIIDEDLGTRASALGEAADLFCDLIRAGTRTICFIRSRRAVELIQRMATDRLEASGDRDLARAIAPYRAGYTPQQRRDLEAKLQSGELVGVVSTNALELGIDIGHLDAAICVGYPGTVASLKQMWGRAGRRGKGLAVYIAGDDALDQFFCRHPQALLERAVESAVLDPASDEILGEHLLCAAFERPIGPEDEEYFTPDLKQRCDALVSAGMLRVRGGRYGLARPETYPAGEVSLRSASPKSIALADAGSGEVIGTLEASRAASTIHPGAIYLHLGKSYEVDMLDMEAGTAVLRPFEGDWYTQAKRETNTWIETGLDSRTVNGVELKYGDVVVTERVTGFQRKRMKDHEMIDWTPLDMQPVEFATRSIWFEVPDELLADLDGESLLGALHAAEHAQIAVLPLIAMCDRWDLGGLSTNLHPQTGAPTIFVHEAHPGGVGLTRQGFKQFTDLVQDAYDLIDGCPCKAGCPSCVQSPKCGNLNEPLHKQGARNLLARMLAA</sequence>
<evidence type="ECO:0000259" key="4">
    <source>
        <dbReference type="PROSITE" id="PS51194"/>
    </source>
</evidence>
<dbReference type="InterPro" id="IPR014001">
    <property type="entry name" value="Helicase_ATP-bd"/>
</dbReference>
<dbReference type="InterPro" id="IPR018973">
    <property type="entry name" value="MZB"/>
</dbReference>
<dbReference type="PROSITE" id="PS51194">
    <property type="entry name" value="HELICASE_CTER"/>
    <property type="match status" value="1"/>
</dbReference>
<proteinExistence type="predicted"/>
<gene>
    <name evidence="5" type="ORF">UFOPK3444_01363</name>
</gene>
<feature type="domain" description="Helicase C-terminal" evidence="4">
    <location>
        <begin position="283"/>
        <end position="438"/>
    </location>
</feature>
<keyword evidence="2" id="KW-0067">ATP-binding</keyword>
<dbReference type="Pfam" id="PF00271">
    <property type="entry name" value="Helicase_C"/>
    <property type="match status" value="1"/>
</dbReference>
<dbReference type="GO" id="GO:0005634">
    <property type="term" value="C:nucleus"/>
    <property type="evidence" value="ECO:0007669"/>
    <property type="project" value="TreeGrafter"/>
</dbReference>
<dbReference type="PROSITE" id="PS51192">
    <property type="entry name" value="HELICASE_ATP_BIND_1"/>
    <property type="match status" value="1"/>
</dbReference>
<dbReference type="InterPro" id="IPR027417">
    <property type="entry name" value="P-loop_NTPase"/>
</dbReference>
<feature type="domain" description="Helicase ATP-binding" evidence="3">
    <location>
        <begin position="68"/>
        <end position="246"/>
    </location>
</feature>
<dbReference type="GO" id="GO:0005524">
    <property type="term" value="F:ATP binding"/>
    <property type="evidence" value="ECO:0007669"/>
    <property type="project" value="UniProtKB-KW"/>
</dbReference>
<dbReference type="CDD" id="cd18797">
    <property type="entry name" value="SF2_C_Hrq"/>
    <property type="match status" value="1"/>
</dbReference>
<protein>
    <submittedName>
        <fullName evidence="5">Unannotated protein</fullName>
    </submittedName>
</protein>
<dbReference type="Gene3D" id="3.40.50.300">
    <property type="entry name" value="P-loop containing nucleotide triphosphate hydrolases"/>
    <property type="match status" value="2"/>
</dbReference>
<dbReference type="CDD" id="cd17923">
    <property type="entry name" value="DEXHc_Hrq1-like"/>
    <property type="match status" value="1"/>
</dbReference>
<reference evidence="5" key="1">
    <citation type="submission" date="2020-05" db="EMBL/GenBank/DDBJ databases">
        <authorList>
            <person name="Chiriac C."/>
            <person name="Salcher M."/>
            <person name="Ghai R."/>
            <person name="Kavagutti S V."/>
        </authorList>
    </citation>
    <scope>NUCLEOTIDE SEQUENCE</scope>
</reference>
<dbReference type="GO" id="GO:0043138">
    <property type="term" value="F:3'-5' DNA helicase activity"/>
    <property type="evidence" value="ECO:0007669"/>
    <property type="project" value="TreeGrafter"/>
</dbReference>
<dbReference type="InterPro" id="IPR011545">
    <property type="entry name" value="DEAD/DEAH_box_helicase_dom"/>
</dbReference>